<reference evidence="1" key="1">
    <citation type="submission" date="2020-05" db="EMBL/GenBank/DDBJ databases">
        <authorList>
            <person name="Chiriac C."/>
            <person name="Salcher M."/>
            <person name="Ghai R."/>
            <person name="Kavagutti S V."/>
        </authorList>
    </citation>
    <scope>NUCLEOTIDE SEQUENCE</scope>
</reference>
<accession>A0A6J7A7C3</accession>
<protein>
    <submittedName>
        <fullName evidence="1">Unannotated protein</fullName>
    </submittedName>
</protein>
<dbReference type="EMBL" id="CAFAAV010000157">
    <property type="protein sequence ID" value="CAB4828664.1"/>
    <property type="molecule type" value="Genomic_DNA"/>
</dbReference>
<evidence type="ECO:0000313" key="1">
    <source>
        <dbReference type="EMBL" id="CAB4828664.1"/>
    </source>
</evidence>
<proteinExistence type="predicted"/>
<name>A0A6J7A7C3_9ZZZZ</name>
<dbReference type="AlphaFoldDB" id="A0A6J7A7C3"/>
<gene>
    <name evidence="1" type="ORF">UFOPK3099_01881</name>
</gene>
<sequence length="37" mass="4178">MKPMDAMIRRPGFFGARVDVADTDTQTEFLSFLGRTV</sequence>
<organism evidence="1">
    <name type="scientific">freshwater metagenome</name>
    <dbReference type="NCBI Taxonomy" id="449393"/>
    <lineage>
        <taxon>unclassified sequences</taxon>
        <taxon>metagenomes</taxon>
        <taxon>ecological metagenomes</taxon>
    </lineage>
</organism>